<evidence type="ECO:0000259" key="13">
    <source>
        <dbReference type="PROSITE" id="PS50994"/>
    </source>
</evidence>
<feature type="domain" description="Integrase catalytic" evidence="13">
    <location>
        <begin position="1043"/>
        <end position="1200"/>
    </location>
</feature>
<dbReference type="InterPro" id="IPR036397">
    <property type="entry name" value="RNaseH_sf"/>
</dbReference>
<dbReference type="Pfam" id="PF17921">
    <property type="entry name" value="Integrase_H2C2"/>
    <property type="match status" value="1"/>
</dbReference>
<dbReference type="InterPro" id="IPR000477">
    <property type="entry name" value="RT_dom"/>
</dbReference>
<comment type="caution">
    <text evidence="14">The sequence shown here is derived from an EMBL/GenBank/DDBJ whole genome shotgun (WGS) entry which is preliminary data.</text>
</comment>
<keyword evidence="3" id="KW-0548">Nucleotidyltransferase</keyword>
<dbReference type="GO" id="GO:0003677">
    <property type="term" value="F:DNA binding"/>
    <property type="evidence" value="ECO:0007669"/>
    <property type="project" value="UniProtKB-KW"/>
</dbReference>
<dbReference type="InterPro" id="IPR041588">
    <property type="entry name" value="Integrase_H2C2"/>
</dbReference>
<dbReference type="GO" id="GO:0004519">
    <property type="term" value="F:endonuclease activity"/>
    <property type="evidence" value="ECO:0007669"/>
    <property type="project" value="UniProtKB-KW"/>
</dbReference>
<dbReference type="PROSITE" id="PS50878">
    <property type="entry name" value="RT_POL"/>
    <property type="match status" value="1"/>
</dbReference>
<dbReference type="Pfam" id="PF00665">
    <property type="entry name" value="rve"/>
    <property type="match status" value="1"/>
</dbReference>
<dbReference type="SUPFAM" id="SSF56672">
    <property type="entry name" value="DNA/RNA polymerases"/>
    <property type="match status" value="1"/>
</dbReference>
<dbReference type="EMBL" id="CAKOGL010000011">
    <property type="protein sequence ID" value="CAH2092429.1"/>
    <property type="molecule type" value="Genomic_DNA"/>
</dbReference>
<evidence type="ECO:0000313" key="15">
    <source>
        <dbReference type="Proteomes" id="UP001153954"/>
    </source>
</evidence>
<dbReference type="PANTHER" id="PTHR37984">
    <property type="entry name" value="PROTEIN CBG26694"/>
    <property type="match status" value="1"/>
</dbReference>
<evidence type="ECO:0000256" key="7">
    <source>
        <dbReference type="ARBA" id="ARBA00022918"/>
    </source>
</evidence>
<dbReference type="InterPro" id="IPR036875">
    <property type="entry name" value="Znf_CCHC_sf"/>
</dbReference>
<keyword evidence="15" id="KW-1185">Reference proteome</keyword>
<feature type="domain" description="CCHC-type" evidence="11">
    <location>
        <begin position="254"/>
        <end position="267"/>
    </location>
</feature>
<dbReference type="GO" id="GO:0006508">
    <property type="term" value="P:proteolysis"/>
    <property type="evidence" value="ECO:0007669"/>
    <property type="project" value="UniProtKB-KW"/>
</dbReference>
<keyword evidence="9" id="KW-0511">Multifunctional enzyme</keyword>
<keyword evidence="2" id="KW-0645">Protease</keyword>
<reference evidence="14" key="1">
    <citation type="submission" date="2022-03" db="EMBL/GenBank/DDBJ databases">
        <authorList>
            <person name="Tunstrom K."/>
        </authorList>
    </citation>
    <scope>NUCLEOTIDE SEQUENCE</scope>
</reference>
<evidence type="ECO:0000256" key="10">
    <source>
        <dbReference type="PROSITE-ProRule" id="PRU00047"/>
    </source>
</evidence>
<evidence type="ECO:0000259" key="11">
    <source>
        <dbReference type="PROSITE" id="PS50158"/>
    </source>
</evidence>
<dbReference type="CDD" id="cd01647">
    <property type="entry name" value="RT_LTR"/>
    <property type="match status" value="1"/>
</dbReference>
<keyword evidence="7" id="KW-0695">RNA-directed DNA polymerase</keyword>
<keyword evidence="3" id="KW-0808">Transferase</keyword>
<dbReference type="PANTHER" id="PTHR37984:SF5">
    <property type="entry name" value="PROTEIN NYNRIN-LIKE"/>
    <property type="match status" value="1"/>
</dbReference>
<evidence type="ECO:0000259" key="12">
    <source>
        <dbReference type="PROSITE" id="PS50878"/>
    </source>
</evidence>
<dbReference type="PROSITE" id="PS50994">
    <property type="entry name" value="INTEGRASE"/>
    <property type="match status" value="1"/>
</dbReference>
<dbReference type="SUPFAM" id="SSF57756">
    <property type="entry name" value="Retrovirus zinc finger-like domains"/>
    <property type="match status" value="1"/>
</dbReference>
<proteinExistence type="predicted"/>
<evidence type="ECO:0000256" key="2">
    <source>
        <dbReference type="ARBA" id="ARBA00022670"/>
    </source>
</evidence>
<dbReference type="Proteomes" id="UP001153954">
    <property type="component" value="Unassembled WGS sequence"/>
</dbReference>
<name>A0AAU9U0I3_EUPED</name>
<dbReference type="GO" id="GO:0003964">
    <property type="term" value="F:RNA-directed DNA polymerase activity"/>
    <property type="evidence" value="ECO:0007669"/>
    <property type="project" value="UniProtKB-KW"/>
</dbReference>
<feature type="domain" description="Reverse transcriptase" evidence="12">
    <location>
        <begin position="501"/>
        <end position="681"/>
    </location>
</feature>
<organism evidence="14 15">
    <name type="scientific">Euphydryas editha</name>
    <name type="common">Edith's checkerspot</name>
    <dbReference type="NCBI Taxonomy" id="104508"/>
    <lineage>
        <taxon>Eukaryota</taxon>
        <taxon>Metazoa</taxon>
        <taxon>Ecdysozoa</taxon>
        <taxon>Arthropoda</taxon>
        <taxon>Hexapoda</taxon>
        <taxon>Insecta</taxon>
        <taxon>Pterygota</taxon>
        <taxon>Neoptera</taxon>
        <taxon>Endopterygota</taxon>
        <taxon>Lepidoptera</taxon>
        <taxon>Glossata</taxon>
        <taxon>Ditrysia</taxon>
        <taxon>Papilionoidea</taxon>
        <taxon>Nymphalidae</taxon>
        <taxon>Nymphalinae</taxon>
        <taxon>Euphydryas</taxon>
    </lineage>
</organism>
<dbReference type="GO" id="GO:0042575">
    <property type="term" value="C:DNA polymerase complex"/>
    <property type="evidence" value="ECO:0007669"/>
    <property type="project" value="UniProtKB-ARBA"/>
</dbReference>
<dbReference type="FunFam" id="3.30.70.270:FF:000020">
    <property type="entry name" value="Transposon Tf2-6 polyprotein-like Protein"/>
    <property type="match status" value="1"/>
</dbReference>
<evidence type="ECO:0000256" key="9">
    <source>
        <dbReference type="ARBA" id="ARBA00023268"/>
    </source>
</evidence>
<dbReference type="GO" id="GO:0015074">
    <property type="term" value="P:DNA integration"/>
    <property type="evidence" value="ECO:0007669"/>
    <property type="project" value="InterPro"/>
</dbReference>
<evidence type="ECO:0000256" key="6">
    <source>
        <dbReference type="ARBA" id="ARBA00022759"/>
    </source>
</evidence>
<keyword evidence="10" id="KW-0479">Metal-binding</keyword>
<dbReference type="InterPro" id="IPR050951">
    <property type="entry name" value="Retrovirus_Pol_polyprotein"/>
</dbReference>
<dbReference type="Pfam" id="PF00098">
    <property type="entry name" value="zf-CCHC"/>
    <property type="match status" value="2"/>
</dbReference>
<evidence type="ECO:0000313" key="14">
    <source>
        <dbReference type="EMBL" id="CAH2092429.1"/>
    </source>
</evidence>
<keyword evidence="5" id="KW-0064">Aspartyl protease</keyword>
<dbReference type="InterPro" id="IPR041577">
    <property type="entry name" value="RT_RNaseH_2"/>
</dbReference>
<dbReference type="FunFam" id="1.10.340.70:FF:000001">
    <property type="entry name" value="Retrovirus-related Pol polyprotein from transposon gypsy-like Protein"/>
    <property type="match status" value="1"/>
</dbReference>
<dbReference type="Pfam" id="PF17919">
    <property type="entry name" value="RT_RNaseH_2"/>
    <property type="match status" value="1"/>
</dbReference>
<dbReference type="Pfam" id="PF00078">
    <property type="entry name" value="RVT_1"/>
    <property type="match status" value="1"/>
</dbReference>
<dbReference type="Gene3D" id="1.10.340.70">
    <property type="match status" value="1"/>
</dbReference>
<keyword evidence="6" id="KW-0255">Endonuclease</keyword>
<evidence type="ECO:0000256" key="5">
    <source>
        <dbReference type="ARBA" id="ARBA00022750"/>
    </source>
</evidence>
<keyword evidence="8" id="KW-0238">DNA-binding</keyword>
<dbReference type="Gene3D" id="3.10.10.10">
    <property type="entry name" value="HIV Type 1 Reverse Transcriptase, subunit A, domain 1"/>
    <property type="match status" value="1"/>
</dbReference>
<protein>
    <recommendedName>
        <fullName evidence="1">RNA-directed DNA polymerase</fullName>
        <ecNumber evidence="1">2.7.7.49</ecNumber>
    </recommendedName>
</protein>
<keyword evidence="10" id="KW-0863">Zinc-finger</keyword>
<dbReference type="InterPro" id="IPR043128">
    <property type="entry name" value="Rev_trsase/Diguanyl_cyclase"/>
</dbReference>
<dbReference type="Gene3D" id="3.30.70.270">
    <property type="match status" value="2"/>
</dbReference>
<dbReference type="Gene3D" id="4.10.60.10">
    <property type="entry name" value="Zinc finger, CCHC-type"/>
    <property type="match status" value="1"/>
</dbReference>
<keyword evidence="4" id="KW-0540">Nuclease</keyword>
<dbReference type="GO" id="GO:0004190">
    <property type="term" value="F:aspartic-type endopeptidase activity"/>
    <property type="evidence" value="ECO:0007669"/>
    <property type="project" value="UniProtKB-KW"/>
</dbReference>
<gene>
    <name evidence="14" type="ORF">EEDITHA_LOCUS8185</name>
</gene>
<feature type="domain" description="CCHC-type" evidence="11">
    <location>
        <begin position="209"/>
        <end position="225"/>
    </location>
</feature>
<evidence type="ECO:0000256" key="8">
    <source>
        <dbReference type="ARBA" id="ARBA00023125"/>
    </source>
</evidence>
<dbReference type="CDD" id="cd09274">
    <property type="entry name" value="RNase_HI_RT_Ty3"/>
    <property type="match status" value="1"/>
</dbReference>
<evidence type="ECO:0000256" key="1">
    <source>
        <dbReference type="ARBA" id="ARBA00012493"/>
    </source>
</evidence>
<dbReference type="Gene3D" id="3.30.420.10">
    <property type="entry name" value="Ribonuclease H-like superfamily/Ribonuclease H"/>
    <property type="match status" value="1"/>
</dbReference>
<evidence type="ECO:0000256" key="4">
    <source>
        <dbReference type="ARBA" id="ARBA00022722"/>
    </source>
</evidence>
<accession>A0AAU9U0I3</accession>
<dbReference type="InterPro" id="IPR043502">
    <property type="entry name" value="DNA/RNA_pol_sf"/>
</dbReference>
<dbReference type="AlphaFoldDB" id="A0AAU9U0I3"/>
<dbReference type="InterPro" id="IPR012337">
    <property type="entry name" value="RNaseH-like_sf"/>
</dbReference>
<dbReference type="SMART" id="SM00343">
    <property type="entry name" value="ZnF_C2HC"/>
    <property type="match status" value="2"/>
</dbReference>
<keyword evidence="6" id="KW-0378">Hydrolase</keyword>
<dbReference type="SUPFAM" id="SSF53098">
    <property type="entry name" value="Ribonuclease H-like"/>
    <property type="match status" value="1"/>
</dbReference>
<keyword evidence="10" id="KW-0862">Zinc</keyword>
<dbReference type="PROSITE" id="PS50158">
    <property type="entry name" value="ZF_CCHC"/>
    <property type="match status" value="2"/>
</dbReference>
<dbReference type="EC" id="2.7.7.49" evidence="1"/>
<dbReference type="GO" id="GO:0008270">
    <property type="term" value="F:zinc ion binding"/>
    <property type="evidence" value="ECO:0007669"/>
    <property type="project" value="UniProtKB-KW"/>
</dbReference>
<dbReference type="InterPro" id="IPR001584">
    <property type="entry name" value="Integrase_cat-core"/>
</dbReference>
<dbReference type="InterPro" id="IPR001878">
    <property type="entry name" value="Znf_CCHC"/>
</dbReference>
<sequence>MMQLIEAIRTPVSSTKISLPEFNPEQPDADPRAWCATIDICVNERPLEGGSIIIALSKALKGSASSWLSQISHAGMTWQHFRELFLARYDSTETLAATLIGVNNGKPKDGECLAAYASRVMTSLLTRWKDLSHEEIATSYVLAHIAQFDSRLYRLAFTSEVTTRNKLLQEVKASASLKRKYDRNNGSVVRTDGPDVKRFKSQNVSATFKCHNCGRPGHKAVDCRSKFVRQTVPSANKGLPTSTVTAGISKQVICFRCGESGHIASKCHRGNAGAGNSTSAGLAGHSSGGGAVAVQRADVCTVAGVCGELQQSGESYYFFDSGAECSLVKQTVSRNFIGKRTFAVIRIQGIGYANVDCAEQILCDVLISGSRLSILFHVLPDDCLKYDVMIGREILKQGFTISMSESSLIISKQKSVATCTYEPESVFSLDDIDTDIQNKEPLLSLLKEFSHAFIDSLPRTRVTSGELIIRLKDPNCTVYRRPYRLSSDKRQIVRSKVRELMEANIIRPSHSPFASPILLVKKRDGSDRMVVDYRELNSNTVPDRFPLPLIADQVARLSGASFYTCLDCASGFNQIPIRDSDSIERTAFITPDGQFEYLAMPFGLRNALSVFQRAVSSALGDLVFSYVVLYLDDILIPSVSEEQGLYRLREVLEALTKAGFSLNISKCSFLKRHVEFLGYDIAAGELRPNPRKIEALTKLPPPQNIHELRQFIGLASYFRKFIKSFSQIMTPLFLLVTNKQFTWNPEHERIRQQIISVLTTKPVLTIFNPDLPTELHTDASASGYGAILFQKTDDQLLVVEYFSKRTTKAESKYHSYELETLAVVNAVKHFRHYLQGRHFEVVTDCNSLKASRNKVDVTPRVHRWWAFLQAFDFQIRYREGRRMAHVDFLSRNALPSPDVQSVSKVEQKRVDLATLSANWLLAEQLRDQEIQSLVTKLKEGQLPPHIAKTYEMRSGILHRKVQRNNRTRCLPIVPRAFRWSVINHVHESLMHLGWEKTLDRVYEHYWFEHMAKYVRKFVDGCITCKVSKSHSGRVQAELHPIPKISVPWHTVHVDITGKLSGKNDSKEYVIVLIDAFTKFVLMYHTLRIDAASVIKAIKSSVSLFGAPTRIVTDQGRCFASKDFKDFCESHGISLHLIATGSSRANGQVERVMSTLKGMLTSVETSDRSWQEALEDVQLALNCSVHRVTGASPLELMIGRVARPLNLLTIDDTEPEIDINKTREQAARNIESDIKGEEEGGIVSTKGHAVIKLAGWSANTTI</sequence>
<dbReference type="FunFam" id="3.10.20.370:FF:000001">
    <property type="entry name" value="Retrovirus-related Pol polyprotein from transposon 17.6-like protein"/>
    <property type="match status" value="1"/>
</dbReference>
<evidence type="ECO:0000256" key="3">
    <source>
        <dbReference type="ARBA" id="ARBA00022695"/>
    </source>
</evidence>